<dbReference type="SUPFAM" id="SSF56436">
    <property type="entry name" value="C-type lectin-like"/>
    <property type="match status" value="1"/>
</dbReference>
<keyword evidence="1" id="KW-0732">Signal</keyword>
<keyword evidence="4" id="KW-1185">Reference proteome</keyword>
<proteinExistence type="predicted"/>
<gene>
    <name evidence="3" type="primary">106090528</name>
</gene>
<evidence type="ECO:0000313" key="4">
    <source>
        <dbReference type="Proteomes" id="UP000095300"/>
    </source>
</evidence>
<dbReference type="STRING" id="35570.A0A1I8PWG6"/>
<dbReference type="Gene3D" id="3.10.100.10">
    <property type="entry name" value="Mannose-Binding Protein A, subunit A"/>
    <property type="match status" value="1"/>
</dbReference>
<accession>A0A1I8PWG6</accession>
<dbReference type="InterPro" id="IPR016186">
    <property type="entry name" value="C-type_lectin-like/link_sf"/>
</dbReference>
<dbReference type="AlphaFoldDB" id="A0A1I8PWG6"/>
<dbReference type="Proteomes" id="UP000095300">
    <property type="component" value="Unassembled WGS sequence"/>
</dbReference>
<name>A0A1I8PWG6_STOCA</name>
<evidence type="ECO:0000256" key="1">
    <source>
        <dbReference type="SAM" id="SignalP"/>
    </source>
</evidence>
<feature type="signal peptide" evidence="1">
    <location>
        <begin position="1"/>
        <end position="20"/>
    </location>
</feature>
<feature type="chain" id="PRO_5009327307" description="C-type lectin domain-containing protein" evidence="1">
    <location>
        <begin position="21"/>
        <end position="191"/>
    </location>
</feature>
<dbReference type="InterPro" id="IPR001304">
    <property type="entry name" value="C-type_lectin-like"/>
</dbReference>
<evidence type="ECO:0000313" key="3">
    <source>
        <dbReference type="EnsemblMetazoa" id="SCAU011740-PA"/>
    </source>
</evidence>
<dbReference type="Pfam" id="PF00059">
    <property type="entry name" value="Lectin_C"/>
    <property type="match status" value="1"/>
</dbReference>
<dbReference type="EnsemblMetazoa" id="SCAU011740-RA">
    <property type="protein sequence ID" value="SCAU011740-PA"/>
    <property type="gene ID" value="SCAU011740"/>
</dbReference>
<dbReference type="PROSITE" id="PS50041">
    <property type="entry name" value="C_TYPE_LECTIN_2"/>
    <property type="match status" value="1"/>
</dbReference>
<organism evidence="3 4">
    <name type="scientific">Stomoxys calcitrans</name>
    <name type="common">Stable fly</name>
    <name type="synonym">Conops calcitrans</name>
    <dbReference type="NCBI Taxonomy" id="35570"/>
    <lineage>
        <taxon>Eukaryota</taxon>
        <taxon>Metazoa</taxon>
        <taxon>Ecdysozoa</taxon>
        <taxon>Arthropoda</taxon>
        <taxon>Hexapoda</taxon>
        <taxon>Insecta</taxon>
        <taxon>Pterygota</taxon>
        <taxon>Neoptera</taxon>
        <taxon>Endopterygota</taxon>
        <taxon>Diptera</taxon>
        <taxon>Brachycera</taxon>
        <taxon>Muscomorpha</taxon>
        <taxon>Muscoidea</taxon>
        <taxon>Muscidae</taxon>
        <taxon>Stomoxys</taxon>
    </lineage>
</organism>
<feature type="domain" description="C-type lectin" evidence="2">
    <location>
        <begin position="33"/>
        <end position="147"/>
    </location>
</feature>
<dbReference type="VEuPathDB" id="VectorBase:SCAU011740"/>
<sequence>MKGAFCWSLLILATLFGASGGNYYNSDDGSLVYIGSFYGIHLSVTWFDAVCACYNRGLVPITIDSEHKENQIKRLLTKIGANETFWTGGNNIANANYFKWLSSGNVIEYSNWGYNAPSYASDNCINIDSTNKWDHWRCDIESRYMCEENAYIAQSNAEPNEDPLFYVHEQLKDECKLNRKDDLQHRFKITI</sequence>
<dbReference type="InterPro" id="IPR016187">
    <property type="entry name" value="CTDL_fold"/>
</dbReference>
<protein>
    <recommendedName>
        <fullName evidence="2">C-type lectin domain-containing protein</fullName>
    </recommendedName>
</protein>
<evidence type="ECO:0000259" key="2">
    <source>
        <dbReference type="PROSITE" id="PS50041"/>
    </source>
</evidence>
<dbReference type="OrthoDB" id="7357196at2759"/>
<reference evidence="3" key="1">
    <citation type="submission" date="2020-05" db="UniProtKB">
        <authorList>
            <consortium name="EnsemblMetazoa"/>
        </authorList>
    </citation>
    <scope>IDENTIFICATION</scope>
    <source>
        <strain evidence="3">USDA</strain>
    </source>
</reference>
<dbReference type="CDD" id="cd00037">
    <property type="entry name" value="CLECT"/>
    <property type="match status" value="1"/>
</dbReference>
<dbReference type="KEGG" id="scac:106090528"/>
<dbReference type="SMART" id="SM00034">
    <property type="entry name" value="CLECT"/>
    <property type="match status" value="1"/>
</dbReference>